<dbReference type="InParanoid" id="A0A7I4BDQ6"/>
<feature type="transmembrane region" description="Helical" evidence="1">
    <location>
        <begin position="51"/>
        <end position="70"/>
    </location>
</feature>
<reference evidence="3" key="3">
    <citation type="submission" date="2020-12" db="UniProtKB">
        <authorList>
            <consortium name="EnsemblPlants"/>
        </authorList>
    </citation>
    <scope>IDENTIFICATION</scope>
</reference>
<dbReference type="PANTHER" id="PTHR35112:SF1">
    <property type="entry name" value="RING_FYVE_PHD ZINC FINGER SUPERFAMILY PROTEIN"/>
    <property type="match status" value="1"/>
</dbReference>
<feature type="domain" description="DUF7796" evidence="2">
    <location>
        <begin position="106"/>
        <end position="449"/>
    </location>
</feature>
<evidence type="ECO:0000313" key="4">
    <source>
        <dbReference type="Proteomes" id="UP000006727"/>
    </source>
</evidence>
<sequence length="452" mass="51445">MVTTLLAQVSFLCKALSIHMLKNVETRQESPMAVELPESVMAWFKGKDLRLHYWVAWTVLVLGFIAYGYFEFLVPQNCDNIQCAVDYFRPDVSPKPADPFVPLYNDTRRIAVCLVGGARMFEITGRTIRKHLLDVYNNTDVFVHSPLDMDSHKLTLLAGRNLRAAKIFIPTPQAETTIVNEVITSWGSPHGLQGLLQYFNLVEGCYGMVKQYEVQYRFKYDWIIRTRVDGYWSGPVPDIAQLDPNYYYVAAGSDFHGLNDRFGMGNPHTSGAANARLTLLPLMHQRGLRKLNSESAYKAQLDISGVPYKRIQVPFCVMTLRQEAYPKPAWGLLVLSMASRGPMSGTYCRPCDKEENATVSEQVVNGCMRDWDWPGVAAREVTVCDPRKPWSTEWRKIAAESYSIDVPGEEIPSLSSRSVLQCIAEMQDFQRQWDVWESPPIEQICAQAYRER</sequence>
<proteinExistence type="predicted"/>
<reference evidence="3 4" key="1">
    <citation type="journal article" date="2008" name="Science">
        <title>The Physcomitrella genome reveals evolutionary insights into the conquest of land by plants.</title>
        <authorList>
            <person name="Rensing S."/>
            <person name="Lang D."/>
            <person name="Zimmer A."/>
            <person name="Terry A."/>
            <person name="Salamov A."/>
            <person name="Shapiro H."/>
            <person name="Nishiyama T."/>
            <person name="Perroud P.-F."/>
            <person name="Lindquist E."/>
            <person name="Kamisugi Y."/>
            <person name="Tanahashi T."/>
            <person name="Sakakibara K."/>
            <person name="Fujita T."/>
            <person name="Oishi K."/>
            <person name="Shin-I T."/>
            <person name="Kuroki Y."/>
            <person name="Toyoda A."/>
            <person name="Suzuki Y."/>
            <person name="Hashimoto A."/>
            <person name="Yamaguchi K."/>
            <person name="Sugano A."/>
            <person name="Kohara Y."/>
            <person name="Fujiyama A."/>
            <person name="Anterola A."/>
            <person name="Aoki S."/>
            <person name="Ashton N."/>
            <person name="Barbazuk W.B."/>
            <person name="Barker E."/>
            <person name="Bennetzen J."/>
            <person name="Bezanilla M."/>
            <person name="Blankenship R."/>
            <person name="Cho S.H."/>
            <person name="Dutcher S."/>
            <person name="Estelle M."/>
            <person name="Fawcett J.A."/>
            <person name="Gundlach H."/>
            <person name="Hanada K."/>
            <person name="Heyl A."/>
            <person name="Hicks K.A."/>
            <person name="Hugh J."/>
            <person name="Lohr M."/>
            <person name="Mayer K."/>
            <person name="Melkozernov A."/>
            <person name="Murata T."/>
            <person name="Nelson D."/>
            <person name="Pils B."/>
            <person name="Prigge M."/>
            <person name="Reiss B."/>
            <person name="Renner T."/>
            <person name="Rombauts S."/>
            <person name="Rushton P."/>
            <person name="Sanderfoot A."/>
            <person name="Schween G."/>
            <person name="Shiu S.-H."/>
            <person name="Stueber K."/>
            <person name="Theodoulou F.L."/>
            <person name="Tu H."/>
            <person name="Van de Peer Y."/>
            <person name="Verrier P.J."/>
            <person name="Waters E."/>
            <person name="Wood A."/>
            <person name="Yang L."/>
            <person name="Cove D."/>
            <person name="Cuming A."/>
            <person name="Hasebe M."/>
            <person name="Lucas S."/>
            <person name="Mishler D.B."/>
            <person name="Reski R."/>
            <person name="Grigoriev I."/>
            <person name="Quatrano R.S."/>
            <person name="Boore J.L."/>
        </authorList>
    </citation>
    <scope>NUCLEOTIDE SEQUENCE [LARGE SCALE GENOMIC DNA]</scope>
    <source>
        <strain evidence="3 4">cv. Gransden 2004</strain>
    </source>
</reference>
<keyword evidence="4" id="KW-1185">Reference proteome</keyword>
<keyword evidence="1" id="KW-1133">Transmembrane helix</keyword>
<protein>
    <recommendedName>
        <fullName evidence="2">DUF7796 domain-containing protein</fullName>
    </recommendedName>
</protein>
<dbReference type="Proteomes" id="UP000006727">
    <property type="component" value="Chromosome 17"/>
</dbReference>
<dbReference type="EnsemblPlants" id="Pp3c17_7390V3.3">
    <property type="protein sequence ID" value="Pp3c17_7390V3.3"/>
    <property type="gene ID" value="Pp3c17_7390"/>
</dbReference>
<gene>
    <name evidence="3" type="primary">LOC112294907</name>
</gene>
<dbReference type="PANTHER" id="PTHR35112">
    <property type="entry name" value="OS08G0360500 PROTEIN"/>
    <property type="match status" value="1"/>
</dbReference>
<evidence type="ECO:0000259" key="2">
    <source>
        <dbReference type="Pfam" id="PF25072"/>
    </source>
</evidence>
<organism evidence="3 4">
    <name type="scientific">Physcomitrium patens</name>
    <name type="common">Spreading-leaved earth moss</name>
    <name type="synonym">Physcomitrella patens</name>
    <dbReference type="NCBI Taxonomy" id="3218"/>
    <lineage>
        <taxon>Eukaryota</taxon>
        <taxon>Viridiplantae</taxon>
        <taxon>Streptophyta</taxon>
        <taxon>Embryophyta</taxon>
        <taxon>Bryophyta</taxon>
        <taxon>Bryophytina</taxon>
        <taxon>Bryopsida</taxon>
        <taxon>Funariidae</taxon>
        <taxon>Funariales</taxon>
        <taxon>Funariaceae</taxon>
        <taxon>Physcomitrium</taxon>
    </lineage>
</organism>
<dbReference type="AlphaFoldDB" id="A0A7I4BDQ6"/>
<keyword evidence="1" id="KW-0472">Membrane</keyword>
<dbReference type="EMBL" id="ABEU02000017">
    <property type="status" value="NOT_ANNOTATED_CDS"/>
    <property type="molecule type" value="Genomic_DNA"/>
</dbReference>
<dbReference type="Pfam" id="PF25072">
    <property type="entry name" value="DUF7796"/>
    <property type="match status" value="1"/>
</dbReference>
<name>A0A7I4BDQ6_PHYPA</name>
<dbReference type="InterPro" id="IPR056698">
    <property type="entry name" value="DUF7796"/>
</dbReference>
<evidence type="ECO:0000313" key="3">
    <source>
        <dbReference type="EnsemblPlants" id="Pp3c17_7390V3.3"/>
    </source>
</evidence>
<reference evidence="3 4" key="2">
    <citation type="journal article" date="2018" name="Plant J.">
        <title>The Physcomitrella patens chromosome-scale assembly reveals moss genome structure and evolution.</title>
        <authorList>
            <person name="Lang D."/>
            <person name="Ullrich K.K."/>
            <person name="Murat F."/>
            <person name="Fuchs J."/>
            <person name="Jenkins J."/>
            <person name="Haas F.B."/>
            <person name="Piednoel M."/>
            <person name="Gundlach H."/>
            <person name="Van Bel M."/>
            <person name="Meyberg R."/>
            <person name="Vives C."/>
            <person name="Morata J."/>
            <person name="Symeonidi A."/>
            <person name="Hiss M."/>
            <person name="Muchero W."/>
            <person name="Kamisugi Y."/>
            <person name="Saleh O."/>
            <person name="Blanc G."/>
            <person name="Decker E.L."/>
            <person name="van Gessel N."/>
            <person name="Grimwood J."/>
            <person name="Hayes R.D."/>
            <person name="Graham S.W."/>
            <person name="Gunter L.E."/>
            <person name="McDaniel S.F."/>
            <person name="Hoernstein S.N.W."/>
            <person name="Larsson A."/>
            <person name="Li F.W."/>
            <person name="Perroud P.F."/>
            <person name="Phillips J."/>
            <person name="Ranjan P."/>
            <person name="Rokshar D.S."/>
            <person name="Rothfels C.J."/>
            <person name="Schneider L."/>
            <person name="Shu S."/>
            <person name="Stevenson D.W."/>
            <person name="Thummler F."/>
            <person name="Tillich M."/>
            <person name="Villarreal Aguilar J.C."/>
            <person name="Widiez T."/>
            <person name="Wong G.K."/>
            <person name="Wymore A."/>
            <person name="Zhang Y."/>
            <person name="Zimmer A.D."/>
            <person name="Quatrano R.S."/>
            <person name="Mayer K.F.X."/>
            <person name="Goodstein D."/>
            <person name="Casacuberta J.M."/>
            <person name="Vandepoele K."/>
            <person name="Reski R."/>
            <person name="Cuming A.C."/>
            <person name="Tuskan G.A."/>
            <person name="Maumus F."/>
            <person name="Salse J."/>
            <person name="Schmutz J."/>
            <person name="Rensing S.A."/>
        </authorList>
    </citation>
    <scope>NUCLEOTIDE SEQUENCE [LARGE SCALE GENOMIC DNA]</scope>
    <source>
        <strain evidence="3 4">cv. Gransden 2004</strain>
    </source>
</reference>
<evidence type="ECO:0000256" key="1">
    <source>
        <dbReference type="SAM" id="Phobius"/>
    </source>
</evidence>
<keyword evidence="1" id="KW-0812">Transmembrane</keyword>
<accession>A0A7I4BDQ6</accession>
<dbReference type="Gramene" id="Pp3c17_7390V3.3">
    <property type="protein sequence ID" value="Pp3c17_7390V3.3"/>
    <property type="gene ID" value="Pp3c17_7390"/>
</dbReference>